<dbReference type="PROSITE" id="PS51722">
    <property type="entry name" value="G_TR_2"/>
    <property type="match status" value="1"/>
</dbReference>
<comment type="caution">
    <text evidence="14">The sequence shown here is derived from an EMBL/GenBank/DDBJ whole genome shotgun (WGS) entry which is preliminary data.</text>
</comment>
<comment type="subunit">
    <text evidence="10">Component of the Dom34-Hbs1 complex, also named Pelota-HBS1L complex, composed of dom34 and hbs1.</text>
</comment>
<evidence type="ECO:0000256" key="4">
    <source>
        <dbReference type="ARBA" id="ARBA00022741"/>
    </source>
</evidence>
<dbReference type="Gene3D" id="2.40.30.10">
    <property type="entry name" value="Translation factors"/>
    <property type="match status" value="2"/>
</dbReference>
<gene>
    <name evidence="14" type="ORF">BC938DRAFT_471225</name>
</gene>
<name>A0A433QUU3_9FUNG</name>
<dbReference type="InterPro" id="IPR009000">
    <property type="entry name" value="Transl_B-barrel_sf"/>
</dbReference>
<organism evidence="14 15">
    <name type="scientific">Jimgerdemannia flammicorona</name>
    <dbReference type="NCBI Taxonomy" id="994334"/>
    <lineage>
        <taxon>Eukaryota</taxon>
        <taxon>Fungi</taxon>
        <taxon>Fungi incertae sedis</taxon>
        <taxon>Mucoromycota</taxon>
        <taxon>Mucoromycotina</taxon>
        <taxon>Endogonomycetes</taxon>
        <taxon>Endogonales</taxon>
        <taxon>Endogonaceae</taxon>
        <taxon>Jimgerdemannia</taxon>
    </lineage>
</organism>
<evidence type="ECO:0000256" key="11">
    <source>
        <dbReference type="ARBA" id="ARBA00074866"/>
    </source>
</evidence>
<dbReference type="GO" id="GO:1990533">
    <property type="term" value="C:Dom34-Hbs1 complex"/>
    <property type="evidence" value="ECO:0007669"/>
    <property type="project" value="UniProtKB-ARBA"/>
</dbReference>
<dbReference type="Gene3D" id="3.40.50.300">
    <property type="entry name" value="P-loop containing nucleotide triphosphate hydrolases"/>
    <property type="match status" value="1"/>
</dbReference>
<evidence type="ECO:0000256" key="2">
    <source>
        <dbReference type="ARBA" id="ARBA00007249"/>
    </source>
</evidence>
<keyword evidence="6" id="KW-0810">Translation regulation</keyword>
<dbReference type="Pfam" id="PF00009">
    <property type="entry name" value="GTP_EFTU"/>
    <property type="match status" value="1"/>
</dbReference>
<dbReference type="InterPro" id="IPR000795">
    <property type="entry name" value="T_Tr_GTP-bd_dom"/>
</dbReference>
<comment type="similarity">
    <text evidence="2">Belongs to the TRAFAC class translation factor GTPase superfamily. Classic translation factor GTPase family. EF-Tu/EF-1A subfamily.</text>
</comment>
<evidence type="ECO:0000313" key="15">
    <source>
        <dbReference type="Proteomes" id="UP000274822"/>
    </source>
</evidence>
<evidence type="ECO:0000313" key="14">
    <source>
        <dbReference type="EMBL" id="RUS33526.1"/>
    </source>
</evidence>
<dbReference type="GO" id="GO:0002184">
    <property type="term" value="P:cytoplasmic translational termination"/>
    <property type="evidence" value="ECO:0007669"/>
    <property type="project" value="UniProtKB-ARBA"/>
</dbReference>
<dbReference type="SUPFAM" id="SSF50465">
    <property type="entry name" value="EF-Tu/eEF-1alpha/eIF2-gamma C-terminal domain"/>
    <property type="match status" value="1"/>
</dbReference>
<dbReference type="Pfam" id="PF08938">
    <property type="entry name" value="HBS1_N"/>
    <property type="match status" value="1"/>
</dbReference>
<dbReference type="GO" id="GO:0005525">
    <property type="term" value="F:GTP binding"/>
    <property type="evidence" value="ECO:0007669"/>
    <property type="project" value="UniProtKB-KW"/>
</dbReference>
<dbReference type="GO" id="GO:0006417">
    <property type="term" value="P:regulation of translation"/>
    <property type="evidence" value="ECO:0007669"/>
    <property type="project" value="UniProtKB-KW"/>
</dbReference>
<dbReference type="PRINTS" id="PR00315">
    <property type="entry name" value="ELONGATNFCT"/>
</dbReference>
<feature type="domain" description="Tr-type G" evidence="13">
    <location>
        <begin position="691"/>
        <end position="917"/>
    </location>
</feature>
<dbReference type="InterPro" id="IPR050100">
    <property type="entry name" value="TRAFAC_GTPase_members"/>
</dbReference>
<evidence type="ECO:0000256" key="3">
    <source>
        <dbReference type="ARBA" id="ARBA00022490"/>
    </source>
</evidence>
<evidence type="ECO:0000256" key="7">
    <source>
        <dbReference type="ARBA" id="ARBA00022917"/>
    </source>
</evidence>
<sequence length="1124" mass="120546">MSRHRNVRNIDISAYLYSGVLGEQEYDDYYSDEEQEAIGQDLTEEDQIQMQEGLAHIRSVIGGNASVSDEEIEETLWYYFFNKEKSLNWILGLLSTYWILRSQSVALLSTQPNQPNTVDILQTCAWDGHPEDRESRSGEQLHRDLMRWWWRDTKWVNGCCSDLLDVMSPKPTADMKSWHRRMGSVNSGLLGGADQGNSKPPASLFPALGPSLTELARPKTQPAGGTSSLAQLRDRMVKTDAGGQPTSNTGTGLGQSMVLSPALTQTKFDLGSGTGPSLSSLAQSSLGQTRRPLASLAAGGGKTGLAGFTSRFPVAASTTVTPPVTALSLSSAVMPHLASPPTTGSLNTVSTGRMTSLGFLEKTKDASTGLSNVAGASAIDATQTLKLGSGIALGADRDSRNLQDCSLAPVNKAGFDTNFKSALPKLIRDDNRARQSATGVDPVSECSAEVKPSILNSPISTTGSPSLSINPVQAPPSSVAVFLFEDIHDPDTDTLQLPSSRSLSNDEPFISSFFPAWLGGTQQHQGFAFDQPSPDDVVSKAQKEAFKEKKAVSASSAQRTFSKPSSSIVASATSPSSKTNSSTLRSPNYVEDDDNFVEVLDDDDTEQMNFDIAGLNLTNTSASGKASAVAQGKQPAVSRPFSAMSSAVNSSQPTPPGSPKLAAARSPGTPKTLTGKKINIEEEYRKRNADKEGLNLVVIGHVDAGKSTLMGHLLFDLGEVNERTMKKYERDSQKIGKSSFAFAWVLDETGEERSRGITMDIAMNKFETTHRKFTLLDAPGHRDFIPKMISGASQADVAVMVVDSTTGEFEAGFEANGQTKEHALLVRSLGVQQLVVAINKLDVMDWSQSRYDDIVGKLSTFLTQAGFRKKNLTFIPVSGLTGENVVKRTHGGVLERWYTGPTLVEQIDLFEPPTRMLDKPFRLGVTDFFKGGIGSTGGISVAGRVDAGHIQVGDQVMVVPGGEFGTVKALEVNDESAKWAVAGDSVLVSLTGLDIVQLSTGSVLCASSYPVPVTSEFIARIVVFDVKVPITSGFSIDLHHQSLNEPAVITKLLAVIDKSTGEIVKKNPRHLSKSSTATVQIKIINRPIPLETFKENKELGRVMLRKGGDTVAAGVVVEILSYAS</sequence>
<comment type="subcellular location">
    <subcellularLocation>
        <location evidence="1">Cytoplasm</location>
    </subcellularLocation>
</comment>
<dbReference type="EMBL" id="RBNJ01001123">
    <property type="protein sequence ID" value="RUS33526.1"/>
    <property type="molecule type" value="Genomic_DNA"/>
</dbReference>
<feature type="compositionally biased region" description="Polar residues" evidence="12">
    <location>
        <begin position="643"/>
        <end position="652"/>
    </location>
</feature>
<evidence type="ECO:0000256" key="5">
    <source>
        <dbReference type="ARBA" id="ARBA00022801"/>
    </source>
</evidence>
<feature type="region of interest" description="Disordered" evidence="12">
    <location>
        <begin position="640"/>
        <end position="674"/>
    </location>
</feature>
<dbReference type="Pfam" id="PF03144">
    <property type="entry name" value="GTP_EFTU_D2"/>
    <property type="match status" value="1"/>
</dbReference>
<evidence type="ECO:0000256" key="1">
    <source>
        <dbReference type="ARBA" id="ARBA00004496"/>
    </source>
</evidence>
<dbReference type="FunFam" id="2.40.30.10:FF:000020">
    <property type="entry name" value="Translation elongation factor EF-1"/>
    <property type="match status" value="1"/>
</dbReference>
<evidence type="ECO:0000259" key="13">
    <source>
        <dbReference type="PROSITE" id="PS51722"/>
    </source>
</evidence>
<dbReference type="CDD" id="cd04093">
    <property type="entry name" value="HBS1_C_III"/>
    <property type="match status" value="1"/>
</dbReference>
<dbReference type="GO" id="GO:0003924">
    <property type="term" value="F:GTPase activity"/>
    <property type="evidence" value="ECO:0007669"/>
    <property type="project" value="InterPro"/>
</dbReference>
<feature type="region of interest" description="Disordered" evidence="12">
    <location>
        <begin position="190"/>
        <end position="209"/>
    </location>
</feature>
<keyword evidence="3" id="KW-0963">Cytoplasm</keyword>
<keyword evidence="4" id="KW-0547">Nucleotide-binding</keyword>
<dbReference type="SUPFAM" id="SSF50447">
    <property type="entry name" value="Translation proteins"/>
    <property type="match status" value="1"/>
</dbReference>
<dbReference type="CDD" id="cd01883">
    <property type="entry name" value="EF1_alpha"/>
    <property type="match status" value="1"/>
</dbReference>
<keyword evidence="8" id="KW-0342">GTP-binding</keyword>
<keyword evidence="15" id="KW-1185">Reference proteome</keyword>
<dbReference type="SUPFAM" id="SSF52540">
    <property type="entry name" value="P-loop containing nucleoside triphosphate hydrolases"/>
    <property type="match status" value="1"/>
</dbReference>
<comment type="catalytic activity">
    <reaction evidence="9">
        <text>GTP + H2O = GDP + phosphate + H(+)</text>
        <dbReference type="Rhea" id="RHEA:19669"/>
        <dbReference type="ChEBI" id="CHEBI:15377"/>
        <dbReference type="ChEBI" id="CHEBI:15378"/>
        <dbReference type="ChEBI" id="CHEBI:37565"/>
        <dbReference type="ChEBI" id="CHEBI:43474"/>
        <dbReference type="ChEBI" id="CHEBI:58189"/>
    </reaction>
    <physiologicalReaction direction="left-to-right" evidence="9">
        <dbReference type="Rhea" id="RHEA:19670"/>
    </physiologicalReaction>
</comment>
<dbReference type="Pfam" id="PF22594">
    <property type="entry name" value="GTP-eEF1A_C"/>
    <property type="match status" value="1"/>
</dbReference>
<dbReference type="InterPro" id="IPR054696">
    <property type="entry name" value="GTP-eEF1A_C"/>
</dbReference>
<dbReference type="AlphaFoldDB" id="A0A433QUU3"/>
<protein>
    <recommendedName>
        <fullName evidence="11">Elongation factor 1 alpha-like protein</fullName>
    </recommendedName>
</protein>
<keyword evidence="5" id="KW-0378">Hydrolase</keyword>
<dbReference type="Proteomes" id="UP000274822">
    <property type="component" value="Unassembled WGS sequence"/>
</dbReference>
<dbReference type="InterPro" id="IPR015033">
    <property type="entry name" value="HBS1-like_N"/>
</dbReference>
<dbReference type="PANTHER" id="PTHR23115">
    <property type="entry name" value="TRANSLATION FACTOR"/>
    <property type="match status" value="1"/>
</dbReference>
<feature type="compositionally biased region" description="Low complexity" evidence="12">
    <location>
        <begin position="563"/>
        <end position="586"/>
    </location>
</feature>
<evidence type="ECO:0000256" key="9">
    <source>
        <dbReference type="ARBA" id="ARBA00049117"/>
    </source>
</evidence>
<dbReference type="FunFam" id="3.40.50.300:FF:000204">
    <property type="entry name" value="Translation elongation factor Tu"/>
    <property type="match status" value="1"/>
</dbReference>
<dbReference type="InterPro" id="IPR027417">
    <property type="entry name" value="P-loop_NTPase"/>
</dbReference>
<evidence type="ECO:0000256" key="12">
    <source>
        <dbReference type="SAM" id="MobiDB-lite"/>
    </source>
</evidence>
<evidence type="ECO:0000256" key="8">
    <source>
        <dbReference type="ARBA" id="ARBA00023134"/>
    </source>
</evidence>
<dbReference type="FunFam" id="2.40.30.10:FF:000070">
    <property type="entry name" value="Translation elongation factor EF-1 subunit"/>
    <property type="match status" value="1"/>
</dbReference>
<dbReference type="CDD" id="cd16267">
    <property type="entry name" value="HBS1-like_II"/>
    <property type="match status" value="1"/>
</dbReference>
<reference evidence="14 15" key="1">
    <citation type="journal article" date="2018" name="New Phytol.">
        <title>Phylogenomics of Endogonaceae and evolution of mycorrhizas within Mucoromycota.</title>
        <authorList>
            <person name="Chang Y."/>
            <person name="Desiro A."/>
            <person name="Na H."/>
            <person name="Sandor L."/>
            <person name="Lipzen A."/>
            <person name="Clum A."/>
            <person name="Barry K."/>
            <person name="Grigoriev I.V."/>
            <person name="Martin F.M."/>
            <person name="Stajich J.E."/>
            <person name="Smith M.E."/>
            <person name="Bonito G."/>
            <person name="Spatafora J.W."/>
        </authorList>
    </citation>
    <scope>NUCLEOTIDE SEQUENCE [LARGE SCALE GENOMIC DNA]</scope>
    <source>
        <strain evidence="14 15">AD002</strain>
    </source>
</reference>
<dbReference type="GO" id="GO:0005829">
    <property type="term" value="C:cytosol"/>
    <property type="evidence" value="ECO:0007669"/>
    <property type="project" value="GOC"/>
</dbReference>
<evidence type="ECO:0000256" key="6">
    <source>
        <dbReference type="ARBA" id="ARBA00022845"/>
    </source>
</evidence>
<proteinExistence type="inferred from homology"/>
<feature type="region of interest" description="Disordered" evidence="12">
    <location>
        <begin position="563"/>
        <end position="590"/>
    </location>
</feature>
<accession>A0A433QUU3</accession>
<dbReference type="InterPro" id="IPR004161">
    <property type="entry name" value="EFTu-like_2"/>
</dbReference>
<keyword evidence="7" id="KW-0648">Protein biosynthesis</keyword>
<evidence type="ECO:0000256" key="10">
    <source>
        <dbReference type="ARBA" id="ARBA00063537"/>
    </source>
</evidence>
<dbReference type="InterPro" id="IPR009001">
    <property type="entry name" value="Transl_elong_EF1A/Init_IF2_C"/>
</dbReference>